<reference evidence="2 3" key="1">
    <citation type="journal article" date="2015" name="Genome Announc.">
        <title>Complete Genome Sequence of Cupriavidus basilensis 4G11, Isolated from the Oak Ridge Field Research Center Site.</title>
        <authorList>
            <person name="Ray J."/>
            <person name="Waters R.J."/>
            <person name="Skerker J.M."/>
            <person name="Kuehl J.V."/>
            <person name="Price M.N."/>
            <person name="Huang J."/>
            <person name="Chakraborty R."/>
            <person name="Arkin A.P."/>
            <person name="Deutschbauer A."/>
        </authorList>
    </citation>
    <scope>NUCLEOTIDE SEQUENCE [LARGE SCALE GENOMIC DNA]</scope>
    <source>
        <strain evidence="2">4G11</strain>
    </source>
</reference>
<feature type="region of interest" description="Disordered" evidence="1">
    <location>
        <begin position="37"/>
        <end position="93"/>
    </location>
</feature>
<protein>
    <submittedName>
        <fullName evidence="2">Uncharacterized protein</fullName>
    </submittedName>
</protein>
<feature type="compositionally biased region" description="Basic residues" evidence="1">
    <location>
        <begin position="77"/>
        <end position="91"/>
    </location>
</feature>
<dbReference type="Proteomes" id="UP000031843">
    <property type="component" value="Chromosome main"/>
</dbReference>
<proteinExistence type="predicted"/>
<gene>
    <name evidence="2" type="ORF">RR42_m0838</name>
</gene>
<keyword evidence="3" id="KW-1185">Reference proteome</keyword>
<dbReference type="EMBL" id="CP010536">
    <property type="protein sequence ID" value="AJG18250.1"/>
    <property type="molecule type" value="Genomic_DNA"/>
</dbReference>
<evidence type="ECO:0000313" key="3">
    <source>
        <dbReference type="Proteomes" id="UP000031843"/>
    </source>
</evidence>
<evidence type="ECO:0000313" key="2">
    <source>
        <dbReference type="EMBL" id="AJG18250.1"/>
    </source>
</evidence>
<dbReference type="KEGG" id="cbw:RR42_m0838"/>
<organism evidence="2 3">
    <name type="scientific">Cupriavidus basilensis</name>
    <dbReference type="NCBI Taxonomy" id="68895"/>
    <lineage>
        <taxon>Bacteria</taxon>
        <taxon>Pseudomonadati</taxon>
        <taxon>Pseudomonadota</taxon>
        <taxon>Betaproteobacteria</taxon>
        <taxon>Burkholderiales</taxon>
        <taxon>Burkholderiaceae</taxon>
        <taxon>Cupriavidus</taxon>
    </lineage>
</organism>
<name>A0A0C4Y5J1_9BURK</name>
<accession>A0A0C4Y5J1</accession>
<dbReference type="AlphaFoldDB" id="A0A0C4Y5J1"/>
<evidence type="ECO:0000256" key="1">
    <source>
        <dbReference type="SAM" id="MobiDB-lite"/>
    </source>
</evidence>
<sequence>MLLTLRLGGVGFSAARQCAGGCAMMARRCGKNNHGFAAGRPPVNVRRKAPAPPGPSSQALPGWDCATPACSRTGGSGRHRRRRPGTAHWRARPPDPRAAAGVLACRPGACIAHTATWIYLRVAGGKVPSCTVGWMQHGSRRIGATRHNYRHFASRFQIYSRLCVALRRNKTMPRQGRCCQASGPPAWAP</sequence>